<dbReference type="KEGG" id="srub:C2R22_17535"/>
<proteinExistence type="predicted"/>
<protein>
    <submittedName>
        <fullName evidence="1">Uncharacterized protein</fullName>
    </submittedName>
</protein>
<dbReference type="EMBL" id="CP026309">
    <property type="protein sequence ID" value="AUV83221.1"/>
    <property type="molecule type" value="Genomic_DNA"/>
</dbReference>
<evidence type="ECO:0000313" key="2">
    <source>
        <dbReference type="Proteomes" id="UP000236584"/>
    </source>
</evidence>
<sequence>MINMEFHLNRGDDGVPAAEKRADFEAIDNGSYEFSEADFDKLHVLEHLLYEHDMKNDELAELFGVTLQDINSVLHWHGLLYPELPPGKFSGEAKWW</sequence>
<dbReference type="Proteomes" id="UP000236584">
    <property type="component" value="Chromosome"/>
</dbReference>
<evidence type="ECO:0000313" key="1">
    <source>
        <dbReference type="EMBL" id="AUV83221.1"/>
    </source>
</evidence>
<keyword evidence="2" id="KW-1185">Reference proteome</keyword>
<gene>
    <name evidence="1" type="ORF">C2R22_17535</name>
</gene>
<accession>A0A2I8VMS6</accession>
<name>A0A2I8VMS6_9EURY</name>
<dbReference type="AlphaFoldDB" id="A0A2I8VMS6"/>
<organism evidence="1 2">
    <name type="scientific">Salinigranum rubrum</name>
    <dbReference type="NCBI Taxonomy" id="755307"/>
    <lineage>
        <taxon>Archaea</taxon>
        <taxon>Methanobacteriati</taxon>
        <taxon>Methanobacteriota</taxon>
        <taxon>Stenosarchaea group</taxon>
        <taxon>Halobacteria</taxon>
        <taxon>Halobacteriales</taxon>
        <taxon>Haloferacaceae</taxon>
        <taxon>Salinigranum</taxon>
    </lineage>
</organism>
<reference evidence="1 2" key="1">
    <citation type="submission" date="2018-01" db="EMBL/GenBank/DDBJ databases">
        <title>Complete genome sequence of Salinigranum rubrum GX10T, an extremely halophilic archaeon isolated from a marine solar saltern.</title>
        <authorList>
            <person name="Han S."/>
        </authorList>
    </citation>
    <scope>NUCLEOTIDE SEQUENCE [LARGE SCALE GENOMIC DNA]</scope>
    <source>
        <strain evidence="1 2">GX10</strain>
    </source>
</reference>